<reference evidence="6" key="1">
    <citation type="journal article" date="2019" name="Int. J. Syst. Evol. Microbiol.">
        <title>The Global Catalogue of Microorganisms (GCM) 10K type strain sequencing project: providing services to taxonomists for standard genome sequencing and annotation.</title>
        <authorList>
            <consortium name="The Broad Institute Genomics Platform"/>
            <consortium name="The Broad Institute Genome Sequencing Center for Infectious Disease"/>
            <person name="Wu L."/>
            <person name="Ma J."/>
        </authorList>
    </citation>
    <scope>NUCLEOTIDE SEQUENCE [LARGE SCALE GENOMIC DNA]</scope>
    <source>
        <strain evidence="6">JCM 17759</strain>
    </source>
</reference>
<dbReference type="CDD" id="cd00454">
    <property type="entry name" value="TrHb1_N"/>
    <property type="match status" value="1"/>
</dbReference>
<dbReference type="InterPro" id="IPR001486">
    <property type="entry name" value="Hemoglobin_trunc"/>
</dbReference>
<evidence type="ECO:0000313" key="5">
    <source>
        <dbReference type="EMBL" id="GAA4466541.1"/>
    </source>
</evidence>
<dbReference type="Proteomes" id="UP001500840">
    <property type="component" value="Unassembled WGS sequence"/>
</dbReference>
<keyword evidence="1" id="KW-0813">Transport</keyword>
<dbReference type="EMBL" id="BAABGA010000082">
    <property type="protein sequence ID" value="GAA4466541.1"/>
    <property type="molecule type" value="Genomic_DNA"/>
</dbReference>
<sequence>MNHDSPELFDRMGGADALSAIVQDMYERIFNDPQLAPFFKHVQADRLRKMQYEFLASAFQGPVNYTGAELTAIHHNRGIHAAHFALFCTHFAEAARAHGAKEVDVDQALGQLATYKDKITGDSNVDG</sequence>
<protein>
    <submittedName>
        <fullName evidence="5">Group 1 truncated hemoglobin</fullName>
    </submittedName>
</protein>
<gene>
    <name evidence="5" type="ORF">GCM10023156_55490</name>
</gene>
<dbReference type="InterPro" id="IPR012292">
    <property type="entry name" value="Globin/Proto"/>
</dbReference>
<evidence type="ECO:0000256" key="4">
    <source>
        <dbReference type="ARBA" id="ARBA00023004"/>
    </source>
</evidence>
<keyword evidence="6" id="KW-1185">Reference proteome</keyword>
<evidence type="ECO:0000256" key="3">
    <source>
        <dbReference type="ARBA" id="ARBA00022723"/>
    </source>
</evidence>
<name>A0ABP8NFV8_9BACT</name>
<proteinExistence type="predicted"/>
<evidence type="ECO:0000256" key="2">
    <source>
        <dbReference type="ARBA" id="ARBA00022617"/>
    </source>
</evidence>
<keyword evidence="2" id="KW-0349">Heme</keyword>
<accession>A0ABP8NFV8</accession>
<comment type="caution">
    <text evidence="5">The sequence shown here is derived from an EMBL/GenBank/DDBJ whole genome shotgun (WGS) entry which is preliminary data.</text>
</comment>
<dbReference type="Pfam" id="PF01152">
    <property type="entry name" value="Bac_globin"/>
    <property type="match status" value="1"/>
</dbReference>
<dbReference type="Gene3D" id="1.10.490.10">
    <property type="entry name" value="Globins"/>
    <property type="match status" value="1"/>
</dbReference>
<evidence type="ECO:0000256" key="1">
    <source>
        <dbReference type="ARBA" id="ARBA00022448"/>
    </source>
</evidence>
<keyword evidence="3" id="KW-0479">Metal-binding</keyword>
<evidence type="ECO:0000313" key="6">
    <source>
        <dbReference type="Proteomes" id="UP001500840"/>
    </source>
</evidence>
<dbReference type="InterPro" id="IPR009050">
    <property type="entry name" value="Globin-like_sf"/>
</dbReference>
<organism evidence="5 6">
    <name type="scientific">Novipirellula rosea</name>
    <dbReference type="NCBI Taxonomy" id="1031540"/>
    <lineage>
        <taxon>Bacteria</taxon>
        <taxon>Pseudomonadati</taxon>
        <taxon>Planctomycetota</taxon>
        <taxon>Planctomycetia</taxon>
        <taxon>Pirellulales</taxon>
        <taxon>Pirellulaceae</taxon>
        <taxon>Novipirellula</taxon>
    </lineage>
</organism>
<dbReference type="SUPFAM" id="SSF46458">
    <property type="entry name" value="Globin-like"/>
    <property type="match status" value="1"/>
</dbReference>
<keyword evidence="4" id="KW-0408">Iron</keyword>
<dbReference type="RefSeq" id="WP_345326990.1">
    <property type="nucleotide sequence ID" value="NZ_BAABGA010000082.1"/>
</dbReference>